<feature type="compositionally biased region" description="Polar residues" evidence="2">
    <location>
        <begin position="86"/>
        <end position="98"/>
    </location>
</feature>
<organism evidence="5 6">
    <name type="scientific">Metschnikowia aff. pulcherrima</name>
    <dbReference type="NCBI Taxonomy" id="2163413"/>
    <lineage>
        <taxon>Eukaryota</taxon>
        <taxon>Fungi</taxon>
        <taxon>Dikarya</taxon>
        <taxon>Ascomycota</taxon>
        <taxon>Saccharomycotina</taxon>
        <taxon>Pichiomycetes</taxon>
        <taxon>Metschnikowiaceae</taxon>
        <taxon>Metschnikowia</taxon>
    </lineage>
</organism>
<dbReference type="InterPro" id="IPR000593">
    <property type="entry name" value="RasGAP_C"/>
</dbReference>
<evidence type="ECO:0000259" key="3">
    <source>
        <dbReference type="PROSITE" id="PS50018"/>
    </source>
</evidence>
<feature type="domain" description="Calponin-homology (CH)" evidence="4">
    <location>
        <begin position="132"/>
        <end position="239"/>
    </location>
</feature>
<feature type="coiled-coil region" evidence="1">
    <location>
        <begin position="773"/>
        <end position="807"/>
    </location>
</feature>
<keyword evidence="1" id="KW-0175">Coiled coil</keyword>
<dbReference type="SMART" id="SM00033">
    <property type="entry name" value="CH"/>
    <property type="match status" value="1"/>
</dbReference>
<dbReference type="CDD" id="cd12206">
    <property type="entry name" value="RasGAP_IQGAP_related"/>
    <property type="match status" value="1"/>
</dbReference>
<dbReference type="Pfam" id="PF00307">
    <property type="entry name" value="CH"/>
    <property type="match status" value="1"/>
</dbReference>
<dbReference type="InterPro" id="IPR008936">
    <property type="entry name" value="Rho_GTPase_activation_prot"/>
</dbReference>
<dbReference type="PROSITE" id="PS50096">
    <property type="entry name" value="IQ"/>
    <property type="match status" value="2"/>
</dbReference>
<evidence type="ECO:0000256" key="1">
    <source>
        <dbReference type="SAM" id="Coils"/>
    </source>
</evidence>
<dbReference type="SUPFAM" id="SSF143885">
    <property type="entry name" value="RGC domain-like"/>
    <property type="match status" value="1"/>
</dbReference>
<dbReference type="SUPFAM" id="SSF47576">
    <property type="entry name" value="Calponin-homology domain, CH-domain"/>
    <property type="match status" value="1"/>
</dbReference>
<protein>
    <submittedName>
        <fullName evidence="5">Ras GTPase-activating-like protein IQGAP2/3</fullName>
    </submittedName>
</protein>
<dbReference type="InterPro" id="IPR001715">
    <property type="entry name" value="CH_dom"/>
</dbReference>
<dbReference type="PANTHER" id="PTHR14149">
    <property type="entry name" value="RAS GTPASE-ACTIVATING PROTEIN WITH IQ MOTIF"/>
    <property type="match status" value="1"/>
</dbReference>
<dbReference type="PROSITE" id="PS50018">
    <property type="entry name" value="RAS_GTPASE_ACTIV_2"/>
    <property type="match status" value="1"/>
</dbReference>
<accession>A0A4P6XT61</accession>
<dbReference type="CDD" id="cd21206">
    <property type="entry name" value="CH_IQGAP"/>
    <property type="match status" value="1"/>
</dbReference>
<dbReference type="Proteomes" id="UP000292447">
    <property type="component" value="Chromosome V"/>
</dbReference>
<evidence type="ECO:0000313" key="6">
    <source>
        <dbReference type="Proteomes" id="UP000292447"/>
    </source>
</evidence>
<feature type="region of interest" description="Disordered" evidence="2">
    <location>
        <begin position="31"/>
        <end position="52"/>
    </location>
</feature>
<proteinExistence type="predicted"/>
<evidence type="ECO:0000313" key="5">
    <source>
        <dbReference type="EMBL" id="QBM90329.1"/>
    </source>
</evidence>
<dbReference type="Gene3D" id="1.10.418.10">
    <property type="entry name" value="Calponin-like domain"/>
    <property type="match status" value="1"/>
</dbReference>
<dbReference type="Pfam" id="PF03836">
    <property type="entry name" value="RasGAP_C"/>
    <property type="match status" value="1"/>
</dbReference>
<dbReference type="Gene3D" id="1.10.506.10">
    <property type="entry name" value="GTPase Activation - p120gap, domain 1"/>
    <property type="match status" value="1"/>
</dbReference>
<dbReference type="InterPro" id="IPR001936">
    <property type="entry name" value="RasGAP_dom"/>
</dbReference>
<dbReference type="PROSITE" id="PS50021">
    <property type="entry name" value="CH"/>
    <property type="match status" value="1"/>
</dbReference>
<dbReference type="EMBL" id="CP034460">
    <property type="protein sequence ID" value="QBM90329.1"/>
    <property type="molecule type" value="Genomic_DNA"/>
</dbReference>
<feature type="domain" description="Ras-GAP" evidence="3">
    <location>
        <begin position="904"/>
        <end position="1127"/>
    </location>
</feature>
<dbReference type="GO" id="GO:0005096">
    <property type="term" value="F:GTPase activator activity"/>
    <property type="evidence" value="ECO:0007669"/>
    <property type="project" value="TreeGrafter"/>
</dbReference>
<evidence type="ECO:0000259" key="4">
    <source>
        <dbReference type="PROSITE" id="PS50021"/>
    </source>
</evidence>
<dbReference type="GO" id="GO:0051015">
    <property type="term" value="F:actin filament binding"/>
    <property type="evidence" value="ECO:0007669"/>
    <property type="project" value="TreeGrafter"/>
</dbReference>
<evidence type="ECO:0000256" key="2">
    <source>
        <dbReference type="SAM" id="MobiDB-lite"/>
    </source>
</evidence>
<feature type="region of interest" description="Disordered" evidence="2">
    <location>
        <begin position="86"/>
        <end position="105"/>
    </location>
</feature>
<dbReference type="GO" id="GO:1903479">
    <property type="term" value="P:mitotic actomyosin contractile ring assembly actin filament organization"/>
    <property type="evidence" value="ECO:0007669"/>
    <property type="project" value="TreeGrafter"/>
</dbReference>
<sequence length="1556" mass="177291">MASPVRNVAARYLDSLPESSPARAPLAQATKFNIQQSPSQTVKSPKKLESPDLDDLARQMNIETPARKTDLLRLRYETPSATVSMFKTTPSTRNSASKAKNESVKKYTNVPVEPLSASRNRSLSDTKAYEYLCRIQAIKNWLEAVLAEEIPQSPAELISHVQNGIYLAKLANVFLPAKKPVYMQDARLEFRHTENINRFFKLLKYLDIPDVFQFELTDLYDAKDVPKVWFCLHAISYKINTLNPDFPAMENLVGTLDFSSLDIKTASRALLGHTLPNFSSADNADVASPGTNAYMNKALSVASPVKSPVKPAHKLFSLDAKSGLVLDTENPFLVKNTPSLAPLSASTFRLNSVKMPDLSARQADLASTSLHIPTDTLETYHTAAIDEHETNIIKLQALCKGSLLRYNMFVRKIMLKSYDTELTTLFAIMRGNMARAKSVHRHRDEIRFFEDEILRLQSIARMKILQKLLQHVLLSTEKDTVQALQHVIRGLLVRREIARKRRSLEEFSDLLTSFQSRVRAKPIFTQISTLIENRELIEHSVVQVQSIARRALYKNLQDKDVISHLRLDRGLIELQTLIRGAQARNHVRRDLWVLMAETAPVTELQSIARGAITRTRLCNNVLITLMGEDINMNRLFAKARGNFARDEVAYKKAVLQYVEQSQIVPIQSAFRGILLRFNKSVDMEDIYENVDSIIILQAKIRANSVKSEFRAVDHHYNSQVEKVIKAQAILRSKYTQDAYKAFVMMQNPPVDVVRKFAYLLSDSGPDYEEELELTRLKDEIMDKSRNNEDLEAQIENLDIKLSLLDKNKITIEDFMKHNNKFKTHKPIQQSAGAKRSLEGLNKSAKKRIEIYSSMLYFLQTNPAYLLRLYESMSPQDAGKMLKSLHSLVTQIFSLSKITANSNSREEYFFMKFVCALMASDMQTRAQNIADITKIKSTFWITHLLEFNNQTHQRSFLKKQFGSVVERIIEDDEVTFESNPSKIYHLMRAQEINVYGQSDRLENVTPQTAIKDEKVSAQFVQNLMALRDTTSEVMESLRHGVAKLPIHMRIVAKEAYKLSHARFPEHNEQLHLSVAGVVVIKHYIASIMQYPENFGYSTKDPIAADGVYPERIGDNLKYLSRVLLQVFSMKAFSDNFMKPLNDFVLSYVDSTKAIVRDIINVSDLDVEYEMNAYDDLVSHDRPQLTMKVSDMIAIEKIVSRNIDIVTRGNDDQLITIFTELNDLVNSANDFVTLTEIGSLTITLSPSTLENSAADLKTKNLISQAKRCLLYIIRVQDGDDLLELFVRGIKPSHEEKFREIIKAETAEKSQKRGITPYGRSSLGDLSGMSYVNLKKLALQVILQLEKLGVVTRKDSFQALLNEVVSDIKTKDSRRKSRKSQLLIAGQTVTKLLEKEVFLKRQLNDYNKHIDGVLMDLQRRPKDKKIFNVIPVFSKQYFYHRQLKKNNRLPKFGSYKYSAKKLMEQGVVKDIGGALHKKAASSSKVEFMFSCHKAGVFVIEAANGTVNIPGACNTITLDKVLDHQYERKAQWVMFDGMVTFDTENLAALIFRHFYDIRKD</sequence>
<reference evidence="6" key="1">
    <citation type="submission" date="2019-03" db="EMBL/GenBank/DDBJ databases">
        <title>Snf2 controls pulcherriminic acid biosynthesis and connects pigmentation and antifungal activity of the yeast Metschnikowia pulcherrima.</title>
        <authorList>
            <person name="Gore-Lloyd D."/>
            <person name="Sumann I."/>
            <person name="Brachmann A.O."/>
            <person name="Schneeberger K."/>
            <person name="Ortiz-Merino R.A."/>
            <person name="Moreno-Beltran M."/>
            <person name="Schlaefli M."/>
            <person name="Kirner P."/>
            <person name="Santos Kron A."/>
            <person name="Wolfe K.H."/>
            <person name="Piel J."/>
            <person name="Ahrens C.H."/>
            <person name="Henk D."/>
            <person name="Freimoser F.M."/>
        </authorList>
    </citation>
    <scope>NUCLEOTIDE SEQUENCE [LARGE SCALE GENOMIC DNA]</scope>
    <source>
        <strain evidence="6">APC 1.2</strain>
    </source>
</reference>
<dbReference type="GO" id="GO:0005516">
    <property type="term" value="F:calmodulin binding"/>
    <property type="evidence" value="ECO:0007669"/>
    <property type="project" value="TreeGrafter"/>
</dbReference>
<dbReference type="Pfam" id="PF00616">
    <property type="entry name" value="RasGAP"/>
    <property type="match status" value="1"/>
</dbReference>
<dbReference type="GO" id="GO:0110085">
    <property type="term" value="C:mitotic actomyosin contractile ring"/>
    <property type="evidence" value="ECO:0007669"/>
    <property type="project" value="TreeGrafter"/>
</dbReference>
<gene>
    <name evidence="5" type="primary">MPUL0E05770</name>
    <name evidence="5" type="ORF">METSCH_E05770</name>
</gene>
<name>A0A4P6XT61_9ASCO</name>
<keyword evidence="6" id="KW-1185">Reference proteome</keyword>
<dbReference type="SUPFAM" id="SSF48350">
    <property type="entry name" value="GTPase activation domain, GAP"/>
    <property type="match status" value="1"/>
</dbReference>
<dbReference type="InterPro" id="IPR036872">
    <property type="entry name" value="CH_dom_sf"/>
</dbReference>
<feature type="compositionally biased region" description="Polar residues" evidence="2">
    <location>
        <begin position="31"/>
        <end position="43"/>
    </location>
</feature>
<dbReference type="PANTHER" id="PTHR14149:SF14">
    <property type="entry name" value="CALPONIN-HOMOLOGY (CH) DOMAIN-CONTAINING PROTEIN"/>
    <property type="match status" value="1"/>
</dbReference>
<dbReference type="STRING" id="2163413.A0A4P6XT61"/>